<dbReference type="RefSeq" id="WP_099081843.1">
    <property type="nucleotide sequence ID" value="NZ_AWQQ01000002.1"/>
</dbReference>
<proteinExistence type="predicted"/>
<accession>A0A2C6MJF0</accession>
<dbReference type="EMBL" id="AWQQ01000002">
    <property type="protein sequence ID" value="PHJ39975.1"/>
    <property type="molecule type" value="Genomic_DNA"/>
</dbReference>
<dbReference type="Proteomes" id="UP000222564">
    <property type="component" value="Unassembled WGS sequence"/>
</dbReference>
<evidence type="ECO:0000313" key="2">
    <source>
        <dbReference type="Proteomes" id="UP000222564"/>
    </source>
</evidence>
<reference evidence="1 2" key="1">
    <citation type="submission" date="2013-09" db="EMBL/GenBank/DDBJ databases">
        <title>Biodegradation of hydrocarbons in the deep terrestrial subsurface : characterization of a microbial consortium composed of two Desulfotomaculum species originating from a deep geological formation.</title>
        <authorList>
            <person name="Aullo T."/>
            <person name="Berlendis S."/>
            <person name="Lascourreges J.-F."/>
            <person name="Dessort D."/>
            <person name="Saint-Laurent S."/>
            <person name="Schraauwers B."/>
            <person name="Mas J."/>
            <person name="Magot M."/>
            <person name="Ranchou-Peyruse A."/>
        </authorList>
    </citation>
    <scope>NUCLEOTIDE SEQUENCE [LARGE SCALE GENOMIC DNA]</scope>
    <source>
        <strain evidence="1 2">Bs107</strain>
    </source>
</reference>
<name>A0A2C6MJF0_9FIRM</name>
<gene>
    <name evidence="1" type="ORF">P378_00195</name>
</gene>
<keyword evidence="2" id="KW-1185">Reference proteome</keyword>
<dbReference type="OrthoDB" id="2029026at2"/>
<dbReference type="AlphaFoldDB" id="A0A2C6MJF0"/>
<sequence>MNNLVGDFFYSVNKDLINKNTRDTWHSHRKKTMETIFTTSSKIANHTKNIVILGSGSCNDIELEDLVSHFSEIVLIDIDLESTKEAMKSLEISKQRAITLLNWDITGLHAKFIPKLIKLVTKIKDGNQIKKIIEFIQNQIDRLYLPPFPENLSQRGFDITVSPCISSQLFMPIFIEFILNPLQNKYVHTSPKK</sequence>
<evidence type="ECO:0000313" key="1">
    <source>
        <dbReference type="EMBL" id="PHJ39975.1"/>
    </source>
</evidence>
<organism evidence="1 2">
    <name type="scientific">Desulforamulus profundi</name>
    <dbReference type="NCBI Taxonomy" id="1383067"/>
    <lineage>
        <taxon>Bacteria</taxon>
        <taxon>Bacillati</taxon>
        <taxon>Bacillota</taxon>
        <taxon>Clostridia</taxon>
        <taxon>Eubacteriales</taxon>
        <taxon>Peptococcaceae</taxon>
        <taxon>Desulforamulus</taxon>
    </lineage>
</organism>
<protein>
    <submittedName>
        <fullName evidence="1">Uncharacterized protein</fullName>
    </submittedName>
</protein>
<comment type="caution">
    <text evidence="1">The sequence shown here is derived from an EMBL/GenBank/DDBJ whole genome shotgun (WGS) entry which is preliminary data.</text>
</comment>